<gene>
    <name evidence="7" type="ORF">NTJ_09134</name>
</gene>
<evidence type="ECO:0000256" key="3">
    <source>
        <dbReference type="ARBA" id="ARBA00023198"/>
    </source>
</evidence>
<protein>
    <submittedName>
        <fullName evidence="7">Myeloid differentiation primary response</fullName>
    </submittedName>
</protein>
<evidence type="ECO:0000313" key="7">
    <source>
        <dbReference type="EMBL" id="BES96325.1"/>
    </source>
</evidence>
<dbReference type="PANTHER" id="PTHR15079:SF3">
    <property type="entry name" value="MYELOID DIFFERENTIATION PRIMARY RESPONSE PROTEIN MYD88"/>
    <property type="match status" value="1"/>
</dbReference>
<evidence type="ECO:0000256" key="1">
    <source>
        <dbReference type="ARBA" id="ARBA00004496"/>
    </source>
</evidence>
<comment type="subcellular location">
    <subcellularLocation>
        <location evidence="1">Cytoplasm</location>
    </subcellularLocation>
</comment>
<evidence type="ECO:0000313" key="8">
    <source>
        <dbReference type="Proteomes" id="UP001307889"/>
    </source>
</evidence>
<dbReference type="InterPro" id="IPR017281">
    <property type="entry name" value="Myelin_different_resp_MyD88"/>
</dbReference>
<feature type="compositionally biased region" description="Basic and acidic residues" evidence="4">
    <location>
        <begin position="350"/>
        <end position="359"/>
    </location>
</feature>
<keyword evidence="2" id="KW-0963">Cytoplasm</keyword>
<accession>A0ABN7AVV7</accession>
<dbReference type="Gene3D" id="1.10.533.10">
    <property type="entry name" value="Death Domain, Fas"/>
    <property type="match status" value="1"/>
</dbReference>
<evidence type="ECO:0000259" key="6">
    <source>
        <dbReference type="PROSITE" id="PS50104"/>
    </source>
</evidence>
<evidence type="ECO:0000256" key="2">
    <source>
        <dbReference type="ARBA" id="ARBA00022490"/>
    </source>
</evidence>
<dbReference type="InterPro" id="IPR035897">
    <property type="entry name" value="Toll_tir_struct_dom_sf"/>
</dbReference>
<feature type="region of interest" description="Disordered" evidence="4">
    <location>
        <begin position="337"/>
        <end position="401"/>
    </location>
</feature>
<evidence type="ECO:0000259" key="5">
    <source>
        <dbReference type="PROSITE" id="PS50017"/>
    </source>
</evidence>
<dbReference type="InterPro" id="IPR000157">
    <property type="entry name" value="TIR_dom"/>
</dbReference>
<proteinExistence type="predicted"/>
<dbReference type="PANTHER" id="PTHR15079">
    <property type="entry name" value="MYD88"/>
    <property type="match status" value="1"/>
</dbReference>
<feature type="domain" description="Death" evidence="5">
    <location>
        <begin position="62"/>
        <end position="102"/>
    </location>
</feature>
<dbReference type="InterPro" id="IPR000488">
    <property type="entry name" value="Death_dom"/>
</dbReference>
<dbReference type="PROSITE" id="PS50104">
    <property type="entry name" value="TIR"/>
    <property type="match status" value="1"/>
</dbReference>
<dbReference type="SMART" id="SM00255">
    <property type="entry name" value="TIR"/>
    <property type="match status" value="1"/>
</dbReference>
<dbReference type="PROSITE" id="PS50017">
    <property type="entry name" value="DEATH_DOMAIN"/>
    <property type="match status" value="1"/>
</dbReference>
<organism evidence="7 8">
    <name type="scientific">Nesidiocoris tenuis</name>
    <dbReference type="NCBI Taxonomy" id="355587"/>
    <lineage>
        <taxon>Eukaryota</taxon>
        <taxon>Metazoa</taxon>
        <taxon>Ecdysozoa</taxon>
        <taxon>Arthropoda</taxon>
        <taxon>Hexapoda</taxon>
        <taxon>Insecta</taxon>
        <taxon>Pterygota</taxon>
        <taxon>Neoptera</taxon>
        <taxon>Paraneoptera</taxon>
        <taxon>Hemiptera</taxon>
        <taxon>Heteroptera</taxon>
        <taxon>Panheteroptera</taxon>
        <taxon>Cimicomorpha</taxon>
        <taxon>Miridae</taxon>
        <taxon>Dicyphina</taxon>
        <taxon>Nesidiocoris</taxon>
    </lineage>
</organism>
<dbReference type="Proteomes" id="UP001307889">
    <property type="component" value="Chromosome 7"/>
</dbReference>
<sequence>MDEIFAASGDVPLSALRNKTRDLISNLLNPCKVLPSHSGYPRDYRGLAYLLDIPLPACKCPDPTASVLLSWEKAKNPSVADFLGALEEIDRFDVKDDIKELVEADQLEYNQRKADPDCKNAVLDLESDAHILTVDDVQRLEKGLQPQNYDAFLLYSDDDAEFANEMVNRLETQYQLKLCLKDRDLVGGVTFEHEAIMRLISERCKRLIILVSPSFLQSPANKFFVTFAQALGIEQRQRKIVPCIYKRVALPQELSYYFVLDYTRTSPLWNFWDRLSSSVKAPALAIGPSTSSADRSRNRAIQSSVKITEVTDSEVQLDPAQWVCPDKTPELDRKERLRINSASGGPLAQKEPEMFDGKKKEKKKSKMTVLLSGLLPSPPTEAPNGKRWFKRKKDKVRAASE</sequence>
<dbReference type="EMBL" id="AP028915">
    <property type="protein sequence ID" value="BES96325.1"/>
    <property type="molecule type" value="Genomic_DNA"/>
</dbReference>
<feature type="domain" description="TIR" evidence="6">
    <location>
        <begin position="147"/>
        <end position="279"/>
    </location>
</feature>
<evidence type="ECO:0000256" key="4">
    <source>
        <dbReference type="SAM" id="MobiDB-lite"/>
    </source>
</evidence>
<keyword evidence="3" id="KW-0395">Inflammatory response</keyword>
<keyword evidence="8" id="KW-1185">Reference proteome</keyword>
<reference evidence="7 8" key="1">
    <citation type="submission" date="2023-09" db="EMBL/GenBank/DDBJ databases">
        <title>Nesidiocoris tenuis whole genome shotgun sequence.</title>
        <authorList>
            <person name="Shibata T."/>
            <person name="Shimoda M."/>
            <person name="Kobayashi T."/>
            <person name="Uehara T."/>
        </authorList>
    </citation>
    <scope>NUCLEOTIDE SEQUENCE [LARGE SCALE GENOMIC DNA]</scope>
    <source>
        <strain evidence="7 8">Japan</strain>
    </source>
</reference>
<dbReference type="Pfam" id="PF13676">
    <property type="entry name" value="TIR_2"/>
    <property type="match status" value="1"/>
</dbReference>
<dbReference type="InterPro" id="IPR011029">
    <property type="entry name" value="DEATH-like_dom_sf"/>
</dbReference>
<name>A0ABN7AVV7_9HEMI</name>
<dbReference type="SUPFAM" id="SSF47986">
    <property type="entry name" value="DEATH domain"/>
    <property type="match status" value="1"/>
</dbReference>
<dbReference type="Gene3D" id="3.40.50.10140">
    <property type="entry name" value="Toll/interleukin-1 receptor homology (TIR) domain"/>
    <property type="match status" value="1"/>
</dbReference>
<dbReference type="SUPFAM" id="SSF52200">
    <property type="entry name" value="Toll/Interleukin receptor TIR domain"/>
    <property type="match status" value="1"/>
</dbReference>